<keyword evidence="4" id="KW-1185">Reference proteome</keyword>
<feature type="compositionally biased region" description="Low complexity" evidence="1">
    <location>
        <begin position="210"/>
        <end position="230"/>
    </location>
</feature>
<dbReference type="AlphaFoldDB" id="A0A0C9MPB1"/>
<feature type="region of interest" description="Disordered" evidence="1">
    <location>
        <begin position="119"/>
        <end position="155"/>
    </location>
</feature>
<dbReference type="Pfam" id="PF02037">
    <property type="entry name" value="SAP"/>
    <property type="match status" value="1"/>
</dbReference>
<dbReference type="Gene3D" id="1.10.720.30">
    <property type="entry name" value="SAP domain"/>
    <property type="match status" value="1"/>
</dbReference>
<dbReference type="SMART" id="SM00513">
    <property type="entry name" value="SAP"/>
    <property type="match status" value="1"/>
</dbReference>
<evidence type="ECO:0000259" key="2">
    <source>
        <dbReference type="PROSITE" id="PS50800"/>
    </source>
</evidence>
<feature type="region of interest" description="Disordered" evidence="1">
    <location>
        <begin position="284"/>
        <end position="308"/>
    </location>
</feature>
<feature type="compositionally biased region" description="Basic and acidic residues" evidence="1">
    <location>
        <begin position="1"/>
        <end position="11"/>
    </location>
</feature>
<evidence type="ECO:0000256" key="1">
    <source>
        <dbReference type="SAM" id="MobiDB-lite"/>
    </source>
</evidence>
<feature type="compositionally biased region" description="Low complexity" evidence="1">
    <location>
        <begin position="135"/>
        <end position="155"/>
    </location>
</feature>
<reference evidence="3" key="1">
    <citation type="submission" date="2014-09" db="EMBL/GenBank/DDBJ databases">
        <title>Draft genome sequence of an oleaginous Mucoromycotina fungus Mucor ambiguus NBRC6742.</title>
        <authorList>
            <person name="Takeda I."/>
            <person name="Yamane N."/>
            <person name="Morita T."/>
            <person name="Tamano K."/>
            <person name="Machida M."/>
            <person name="Baker S."/>
            <person name="Koike H."/>
        </authorList>
    </citation>
    <scope>NUCLEOTIDE SEQUENCE</scope>
    <source>
        <strain evidence="3">NBRC 6742</strain>
    </source>
</reference>
<accession>A0A0C9MPB1</accession>
<dbReference type="InterPro" id="IPR036361">
    <property type="entry name" value="SAP_dom_sf"/>
</dbReference>
<dbReference type="InterPro" id="IPR003034">
    <property type="entry name" value="SAP_dom"/>
</dbReference>
<evidence type="ECO:0000313" key="3">
    <source>
        <dbReference type="EMBL" id="GAN09274.1"/>
    </source>
</evidence>
<dbReference type="SUPFAM" id="SSF68906">
    <property type="entry name" value="SAP domain"/>
    <property type="match status" value="1"/>
</dbReference>
<evidence type="ECO:0000313" key="4">
    <source>
        <dbReference type="Proteomes" id="UP000053815"/>
    </source>
</evidence>
<feature type="compositionally biased region" description="Polar residues" evidence="1">
    <location>
        <begin position="45"/>
        <end position="63"/>
    </location>
</feature>
<dbReference type="OrthoDB" id="445357at2759"/>
<dbReference type="PROSITE" id="PS50800">
    <property type="entry name" value="SAP"/>
    <property type="match status" value="1"/>
</dbReference>
<organism evidence="3">
    <name type="scientific">Mucor ambiguus</name>
    <dbReference type="NCBI Taxonomy" id="91626"/>
    <lineage>
        <taxon>Eukaryota</taxon>
        <taxon>Fungi</taxon>
        <taxon>Fungi incertae sedis</taxon>
        <taxon>Mucoromycota</taxon>
        <taxon>Mucoromycotina</taxon>
        <taxon>Mucoromycetes</taxon>
        <taxon>Mucorales</taxon>
        <taxon>Mucorineae</taxon>
        <taxon>Mucoraceae</taxon>
        <taxon>Mucor</taxon>
    </lineage>
</organism>
<feature type="domain" description="SAP" evidence="2">
    <location>
        <begin position="396"/>
        <end position="430"/>
    </location>
</feature>
<feature type="region of interest" description="Disordered" evidence="1">
    <location>
        <begin position="43"/>
        <end position="63"/>
    </location>
</feature>
<proteinExistence type="predicted"/>
<dbReference type="Proteomes" id="UP000053815">
    <property type="component" value="Unassembled WGS sequence"/>
</dbReference>
<protein>
    <recommendedName>
        <fullName evidence="2">SAP domain-containing protein</fullName>
    </recommendedName>
</protein>
<sequence>MYFYNQDKDDPQQQNALFGHSFDDTSTMNNPFLSFSQSLPSQSFDNTSYQNDTSPSPSSNQDMLFSQQLSDYNFFDQDNALFSDAHLDPNLLLGAMSNDEQQAILLSDPNFIRQQQLLQEQQQKANKMMMDNDRGTSTSSSSPSSTVAGAGAATTATATAPHSNLSAMFNTPSSNSNTVSKPQLEPINLITSQEQKKNFVDSQNNRRSISGKSTSPIPLSSSTPNSTTESAGGIDHQRRFNELQARFRVNYAKKSQRQQQPQPQDDLTGTSMPITYAEQRSFLSSSFTDGTGPSRRKLSLDPTLSKSNRITREPGKIKVVGGSTGYSSSGVGKSAAAAAAMAMPININNNNNTNAPTMARTMPIQIQRVHRANAFQSFDLEQRQKRLDDQLVKVDFEDITVSELKDMLRQRGKPATGKKAMLVQRLQEEREMIQHARANGIPIANRNAQPTPTGTTPSPGSFLAEGSSPILSSPMMEHAASLPDLSSSPTAVGLGSLNRSIADMHIGSPPMTSQQSRRFAPYSSPRVASTNNNNNLSVTGNAELYSSSMPTGSLDMMMMQQHDQQQQQMQKQTEPRVMRGFNFGKKSYAPFASSALATPDREDESNPFDQLEKISENPTHNNNAMGDMEWTDPSIELMLQQGGMGFQDKSADELLSFLAASNPEFDGSQFMYNNQDILNNNSFQNFGGGPDLSSVMFDGYTTVDDQNLHQHGSENHH</sequence>
<name>A0A0C9MPB1_9FUNG</name>
<feature type="region of interest" description="Disordered" evidence="1">
    <location>
        <begin position="443"/>
        <end position="467"/>
    </location>
</feature>
<feature type="region of interest" description="Disordered" evidence="1">
    <location>
        <begin position="192"/>
        <end position="236"/>
    </location>
</feature>
<gene>
    <name evidence="3" type="ORF">MAM1_0255d08799</name>
</gene>
<feature type="compositionally biased region" description="Low complexity" evidence="1">
    <location>
        <begin position="450"/>
        <end position="461"/>
    </location>
</feature>
<feature type="region of interest" description="Disordered" evidence="1">
    <location>
        <begin position="1"/>
        <end position="22"/>
    </location>
</feature>
<dbReference type="EMBL" id="DF836544">
    <property type="protein sequence ID" value="GAN09274.1"/>
    <property type="molecule type" value="Genomic_DNA"/>
</dbReference>
<dbReference type="STRING" id="91626.A0A0C9MPB1"/>